<dbReference type="GO" id="GO:0005886">
    <property type="term" value="C:plasma membrane"/>
    <property type="evidence" value="ECO:0007669"/>
    <property type="project" value="TreeGrafter"/>
</dbReference>
<keyword evidence="9" id="KW-0442">Lipid degradation</keyword>
<dbReference type="Pfam" id="PF00168">
    <property type="entry name" value="C2"/>
    <property type="match status" value="1"/>
</dbReference>
<dbReference type="SUPFAM" id="SSF49562">
    <property type="entry name" value="C2 domain (Calcium/lipid-binding domain, CaLB)"/>
    <property type="match status" value="1"/>
</dbReference>
<evidence type="ECO:0000256" key="10">
    <source>
        <dbReference type="ARBA" id="ARBA00023098"/>
    </source>
</evidence>
<evidence type="ECO:0000313" key="14">
    <source>
        <dbReference type="Proteomes" id="UP000324705"/>
    </source>
</evidence>
<dbReference type="Pfam" id="PF00614">
    <property type="entry name" value="PLDc"/>
    <property type="match status" value="1"/>
</dbReference>
<dbReference type="GO" id="GO:0009395">
    <property type="term" value="P:phospholipid catabolic process"/>
    <property type="evidence" value="ECO:0007669"/>
    <property type="project" value="TreeGrafter"/>
</dbReference>
<sequence>MAHRLLHGTLHATILEADNLTNPDRATGGAPQIFRRVSHSPSFPLCTCCNHGRGKLVRLVKNLVWLQFVEGFEETIGRGKGSTQLYATVDLGKARVGRTRVIAGDPVNPRWYEDFHIYCAHFAADVVFTVKAAQPIGATLIGRAYLPVRELLDAGGQEIERRLDVLDPSKKKIHHGPTIHVRLRFCDVTANSREWGAGLGGARHPGVPYTFFSQRPGCRVTLYQDAHTPDAFAPRIPLSGGRTYQQGRTMDTAHHKDFHQPNFVDTSITKGGPREPWHDIHAKIEGPAAWDILYNFEQRWRKQGGDNDLLVDLRALANLIIPPSTVTFPDDQEAWNVQVFRSIDGGASFGFPNTPEQAARSGLVSGKNNTLDRSIQDAYIHAIRRAQHFIYIENQYFLGSSFAWKADDIRPEEIEALHLIPRELSLKIVSKIEAGEHFVAYVVVPMWPEGAPEGGSVQAILDWQRRTMDMMYHDIAIALEAKGIDASPKDYLTFFCLGNREVKRSGEYEPADRPLPGSGYEKAQNARRFMIYVHSKMMIVDDEYIIVGSANINQRSMDGGRDSEIAMGAFQPHHLNTKGQVARGQVHGFRMSLWYEHLGMLHNDFLNPGSRECVQRVNKMADKYWDLYASDELNDDLPGHLLTYPVAVTKDGTVTELPGARCFPDTAAPVLGIKSKHLPPILTT</sequence>
<evidence type="ECO:0000256" key="1">
    <source>
        <dbReference type="ARBA" id="ARBA00000798"/>
    </source>
</evidence>
<dbReference type="PANTHER" id="PTHR18896:SF59">
    <property type="entry name" value="PHOSPHOLIPASE D ALPHA 2"/>
    <property type="match status" value="1"/>
</dbReference>
<dbReference type="InterPro" id="IPR015679">
    <property type="entry name" value="PLipase_D_fam"/>
</dbReference>
<evidence type="ECO:0000259" key="11">
    <source>
        <dbReference type="PROSITE" id="PS50004"/>
    </source>
</evidence>
<dbReference type="InterPro" id="IPR024632">
    <property type="entry name" value="PLipase_D_C"/>
</dbReference>
<proteinExistence type="inferred from homology"/>
<feature type="domain" description="C2" evidence="11">
    <location>
        <begin position="1"/>
        <end position="163"/>
    </location>
</feature>
<dbReference type="Gene3D" id="3.30.870.10">
    <property type="entry name" value="Endonuclease Chain A"/>
    <property type="match status" value="2"/>
</dbReference>
<dbReference type="EC" id="3.1.4.4" evidence="4"/>
<comment type="catalytic activity">
    <reaction evidence="1">
        <text>a 1,2-diacyl-sn-glycero-3-phosphocholine + H2O = a 1,2-diacyl-sn-glycero-3-phosphate + choline + H(+)</text>
        <dbReference type="Rhea" id="RHEA:14445"/>
        <dbReference type="ChEBI" id="CHEBI:15354"/>
        <dbReference type="ChEBI" id="CHEBI:15377"/>
        <dbReference type="ChEBI" id="CHEBI:15378"/>
        <dbReference type="ChEBI" id="CHEBI:57643"/>
        <dbReference type="ChEBI" id="CHEBI:58608"/>
        <dbReference type="EC" id="3.1.4.4"/>
    </reaction>
</comment>
<dbReference type="SMART" id="SM00239">
    <property type="entry name" value="C2"/>
    <property type="match status" value="1"/>
</dbReference>
<evidence type="ECO:0000256" key="8">
    <source>
        <dbReference type="ARBA" id="ARBA00022837"/>
    </source>
</evidence>
<dbReference type="Gene3D" id="2.60.40.150">
    <property type="entry name" value="C2 domain"/>
    <property type="match status" value="1"/>
</dbReference>
<gene>
    <name evidence="13" type="ORF">TRITD_7Bv1G156510</name>
</gene>
<dbReference type="FunFam" id="3.30.870.10:FF:000027">
    <property type="entry name" value="Phospholipase D"/>
    <property type="match status" value="1"/>
</dbReference>
<dbReference type="AlphaFoldDB" id="A0A9R1A701"/>
<dbReference type="CDD" id="cd04015">
    <property type="entry name" value="C2_plant_PLD"/>
    <property type="match status" value="1"/>
</dbReference>
<evidence type="ECO:0000256" key="3">
    <source>
        <dbReference type="ARBA" id="ARBA00010683"/>
    </source>
</evidence>
<dbReference type="Gramene" id="TRITD7Bv1G156510.5">
    <property type="protein sequence ID" value="TRITD7Bv1G156510.5"/>
    <property type="gene ID" value="TRITD7Bv1G156510"/>
</dbReference>
<comment type="similarity">
    <text evidence="3">Belongs to the phospholipase D family. C2-PLD subfamily.</text>
</comment>
<organism evidence="13 14">
    <name type="scientific">Triticum turgidum subsp. durum</name>
    <name type="common">Durum wheat</name>
    <name type="synonym">Triticum durum</name>
    <dbReference type="NCBI Taxonomy" id="4567"/>
    <lineage>
        <taxon>Eukaryota</taxon>
        <taxon>Viridiplantae</taxon>
        <taxon>Streptophyta</taxon>
        <taxon>Embryophyta</taxon>
        <taxon>Tracheophyta</taxon>
        <taxon>Spermatophyta</taxon>
        <taxon>Magnoliopsida</taxon>
        <taxon>Liliopsida</taxon>
        <taxon>Poales</taxon>
        <taxon>Poaceae</taxon>
        <taxon>BOP clade</taxon>
        <taxon>Pooideae</taxon>
        <taxon>Triticodae</taxon>
        <taxon>Triticeae</taxon>
        <taxon>Triticinae</taxon>
        <taxon>Triticum</taxon>
    </lineage>
</organism>
<keyword evidence="5" id="KW-0479">Metal-binding</keyword>
<keyword evidence="7" id="KW-0378">Hydrolase</keyword>
<evidence type="ECO:0000256" key="5">
    <source>
        <dbReference type="ARBA" id="ARBA00022723"/>
    </source>
</evidence>
<accession>A0A9R1A701</accession>
<keyword evidence="8" id="KW-0106">Calcium</keyword>
<evidence type="ECO:0000256" key="4">
    <source>
        <dbReference type="ARBA" id="ARBA00012027"/>
    </source>
</evidence>
<evidence type="ECO:0000313" key="13">
    <source>
        <dbReference type="EMBL" id="VAI90056.1"/>
    </source>
</evidence>
<name>A0A9R1A701_TRITD</name>
<evidence type="ECO:0000259" key="12">
    <source>
        <dbReference type="PROSITE" id="PS50035"/>
    </source>
</evidence>
<dbReference type="PROSITE" id="PS50004">
    <property type="entry name" value="C2"/>
    <property type="match status" value="1"/>
</dbReference>
<evidence type="ECO:0000256" key="2">
    <source>
        <dbReference type="ARBA" id="ARBA00001913"/>
    </source>
</evidence>
<dbReference type="Proteomes" id="UP000324705">
    <property type="component" value="Chromosome 7B"/>
</dbReference>
<dbReference type="InterPro" id="IPR001736">
    <property type="entry name" value="PLipase_D/transphosphatidylase"/>
</dbReference>
<feature type="domain" description="PLD phosphodiesterase" evidence="12">
    <location>
        <begin position="529"/>
        <end position="556"/>
    </location>
</feature>
<dbReference type="SMART" id="SM00155">
    <property type="entry name" value="PLDc"/>
    <property type="match status" value="1"/>
</dbReference>
<protein>
    <recommendedName>
        <fullName evidence="4">phospholipase D</fullName>
        <ecNumber evidence="4">3.1.4.4</ecNumber>
    </recommendedName>
</protein>
<dbReference type="EMBL" id="LT934124">
    <property type="protein sequence ID" value="VAI90056.1"/>
    <property type="molecule type" value="Genomic_DNA"/>
</dbReference>
<keyword evidence="10" id="KW-0443">Lipid metabolism</keyword>
<comment type="cofactor">
    <cofactor evidence="2">
        <name>Ca(2+)</name>
        <dbReference type="ChEBI" id="CHEBI:29108"/>
    </cofactor>
</comment>
<dbReference type="SUPFAM" id="SSF56024">
    <property type="entry name" value="Phospholipase D/nuclease"/>
    <property type="match status" value="2"/>
</dbReference>
<dbReference type="GO" id="GO:0004630">
    <property type="term" value="F:phospholipase D activity"/>
    <property type="evidence" value="ECO:0007669"/>
    <property type="project" value="UniProtKB-EC"/>
</dbReference>
<dbReference type="Pfam" id="PF12357">
    <property type="entry name" value="PLD_C"/>
    <property type="match status" value="1"/>
</dbReference>
<keyword evidence="6" id="KW-0677">Repeat</keyword>
<dbReference type="InterPro" id="IPR000008">
    <property type="entry name" value="C2_dom"/>
</dbReference>
<evidence type="ECO:0000256" key="6">
    <source>
        <dbReference type="ARBA" id="ARBA00022737"/>
    </source>
</evidence>
<dbReference type="InterPro" id="IPR035892">
    <property type="entry name" value="C2_domain_sf"/>
</dbReference>
<evidence type="ECO:0000256" key="9">
    <source>
        <dbReference type="ARBA" id="ARBA00022963"/>
    </source>
</evidence>
<keyword evidence="14" id="KW-1185">Reference proteome</keyword>
<dbReference type="PROSITE" id="PS50035">
    <property type="entry name" value="PLD"/>
    <property type="match status" value="1"/>
</dbReference>
<dbReference type="GO" id="GO:0046872">
    <property type="term" value="F:metal ion binding"/>
    <property type="evidence" value="ECO:0007669"/>
    <property type="project" value="UniProtKB-KW"/>
</dbReference>
<dbReference type="PANTHER" id="PTHR18896">
    <property type="entry name" value="PHOSPHOLIPASE D"/>
    <property type="match status" value="1"/>
</dbReference>
<reference evidence="13 14" key="1">
    <citation type="submission" date="2017-09" db="EMBL/GenBank/DDBJ databases">
        <authorList>
            <consortium name="International Durum Wheat Genome Sequencing Consortium (IDWGSC)"/>
            <person name="Milanesi L."/>
        </authorList>
    </citation>
    <scope>NUCLEOTIDE SEQUENCE [LARGE SCALE GENOMIC DNA]</scope>
    <source>
        <strain evidence="14">cv. Svevo</strain>
    </source>
</reference>
<evidence type="ECO:0000256" key="7">
    <source>
        <dbReference type="ARBA" id="ARBA00022801"/>
    </source>
</evidence>